<dbReference type="InterPro" id="IPR036397">
    <property type="entry name" value="RNaseH_sf"/>
</dbReference>
<dbReference type="SUPFAM" id="SSF53098">
    <property type="entry name" value="Ribonuclease H-like"/>
    <property type="match status" value="1"/>
</dbReference>
<dbReference type="Gene3D" id="3.30.420.10">
    <property type="entry name" value="Ribonuclease H-like superfamily/Ribonuclease H"/>
    <property type="match status" value="1"/>
</dbReference>
<dbReference type="InterPro" id="IPR040393">
    <property type="entry name" value="TREX1/2"/>
</dbReference>
<proteinExistence type="predicted"/>
<dbReference type="OrthoDB" id="5980496at2759"/>
<dbReference type="PANTHER" id="PTHR13058:SF22">
    <property type="entry name" value="EXODEOXYRIBONUCLEASE III"/>
    <property type="match status" value="1"/>
</dbReference>
<dbReference type="GO" id="GO:0006308">
    <property type="term" value="P:DNA catabolic process"/>
    <property type="evidence" value="ECO:0007669"/>
    <property type="project" value="TreeGrafter"/>
</dbReference>
<comment type="cofactor">
    <cofactor evidence="1">
        <name>Mg(2+)</name>
        <dbReference type="ChEBI" id="CHEBI:18420"/>
    </cofactor>
</comment>
<evidence type="ECO:0000256" key="4">
    <source>
        <dbReference type="ARBA" id="ARBA00022801"/>
    </source>
</evidence>
<evidence type="ECO:0000313" key="9">
    <source>
        <dbReference type="Proteomes" id="UP001163046"/>
    </source>
</evidence>
<dbReference type="GO" id="GO:0046872">
    <property type="term" value="F:metal ion binding"/>
    <property type="evidence" value="ECO:0007669"/>
    <property type="project" value="UniProtKB-KW"/>
</dbReference>
<keyword evidence="2" id="KW-0540">Nuclease</keyword>
<evidence type="ECO:0000313" key="8">
    <source>
        <dbReference type="EMBL" id="KAJ7394380.1"/>
    </source>
</evidence>
<evidence type="ECO:0008006" key="10">
    <source>
        <dbReference type="Google" id="ProtNLM"/>
    </source>
</evidence>
<dbReference type="GO" id="GO:0005737">
    <property type="term" value="C:cytoplasm"/>
    <property type="evidence" value="ECO:0007669"/>
    <property type="project" value="TreeGrafter"/>
</dbReference>
<dbReference type="Proteomes" id="UP001163046">
    <property type="component" value="Unassembled WGS sequence"/>
</dbReference>
<evidence type="ECO:0000256" key="3">
    <source>
        <dbReference type="ARBA" id="ARBA00022723"/>
    </source>
</evidence>
<keyword evidence="3" id="KW-0479">Metal-binding</keyword>
<evidence type="ECO:0000256" key="6">
    <source>
        <dbReference type="ARBA" id="ARBA00022842"/>
    </source>
</evidence>
<organism evidence="8 9">
    <name type="scientific">Desmophyllum pertusum</name>
    <dbReference type="NCBI Taxonomy" id="174260"/>
    <lineage>
        <taxon>Eukaryota</taxon>
        <taxon>Metazoa</taxon>
        <taxon>Cnidaria</taxon>
        <taxon>Anthozoa</taxon>
        <taxon>Hexacorallia</taxon>
        <taxon>Scleractinia</taxon>
        <taxon>Caryophylliina</taxon>
        <taxon>Caryophylliidae</taxon>
        <taxon>Desmophyllum</taxon>
    </lineage>
</organism>
<evidence type="ECO:0000256" key="5">
    <source>
        <dbReference type="ARBA" id="ARBA00022839"/>
    </source>
</evidence>
<keyword evidence="9" id="KW-1185">Reference proteome</keyword>
<dbReference type="GO" id="GO:0008296">
    <property type="term" value="F:3'-5'-DNA exonuclease activity"/>
    <property type="evidence" value="ECO:0007669"/>
    <property type="project" value="TreeGrafter"/>
</dbReference>
<dbReference type="InterPro" id="IPR012337">
    <property type="entry name" value="RNaseH-like_sf"/>
</dbReference>
<reference evidence="8" key="1">
    <citation type="submission" date="2023-01" db="EMBL/GenBank/DDBJ databases">
        <title>Genome assembly of the deep-sea coral Lophelia pertusa.</title>
        <authorList>
            <person name="Herrera S."/>
            <person name="Cordes E."/>
        </authorList>
    </citation>
    <scope>NUCLEOTIDE SEQUENCE</scope>
    <source>
        <strain evidence="8">USNM1676648</strain>
        <tissue evidence="8">Polyp</tissue>
    </source>
</reference>
<evidence type="ECO:0000256" key="7">
    <source>
        <dbReference type="SAM" id="MobiDB-lite"/>
    </source>
</evidence>
<comment type="caution">
    <text evidence="8">The sequence shown here is derived from an EMBL/GenBank/DDBJ whole genome shotgun (WGS) entry which is preliminary data.</text>
</comment>
<evidence type="ECO:0000256" key="2">
    <source>
        <dbReference type="ARBA" id="ARBA00022722"/>
    </source>
</evidence>
<sequence length="365" mass="41588">MDHKATKDKLRKNSVDFKRRRVQLHKQKLKIDGNKESKEGKTYQTNIGLNLDPNKSTDQVVVKEIDVNLKITKEELQQFETYLPELTIRPVAEKYSFNTNHVYNFIIFDTETNMAGKTAEICQLSAIDRSGLHEFNDYILPSKDVDIHASRVNGLSVRRVNGSRTLFHENQPVSSILIEKAIQNFEAFLQRTIESVNCGGKQICTVLIGHNSQVFDTPTLLRQGGMQLSQSLTSLNVFFSDSLPLIKKLVKSKHPSLCSPDGSVVKTNQSSIYQRLFSESFPAHDAMEDVKALRKIIFHSSLNICDEMLTEKHVHNKACRKRHEVPRPSPHATPDVQGKTFSSNPRILSCQATNGRENRWKWNFL</sequence>
<gene>
    <name evidence="8" type="ORF">OS493_000188</name>
</gene>
<dbReference type="EMBL" id="MU825396">
    <property type="protein sequence ID" value="KAJ7394380.1"/>
    <property type="molecule type" value="Genomic_DNA"/>
</dbReference>
<name>A0A9X0DC03_9CNID</name>
<evidence type="ECO:0000256" key="1">
    <source>
        <dbReference type="ARBA" id="ARBA00001946"/>
    </source>
</evidence>
<dbReference type="PANTHER" id="PTHR13058">
    <property type="entry name" value="THREE PRIME REPAIR EXONUCLEASE 1, 2"/>
    <property type="match status" value="1"/>
</dbReference>
<protein>
    <recommendedName>
        <fullName evidence="10">Exonuclease domain-containing protein</fullName>
    </recommendedName>
</protein>
<dbReference type="GO" id="GO:0003676">
    <property type="term" value="F:nucleic acid binding"/>
    <property type="evidence" value="ECO:0007669"/>
    <property type="project" value="InterPro"/>
</dbReference>
<dbReference type="AlphaFoldDB" id="A0A9X0DC03"/>
<feature type="region of interest" description="Disordered" evidence="7">
    <location>
        <begin position="319"/>
        <end position="343"/>
    </location>
</feature>
<keyword evidence="5" id="KW-0269">Exonuclease</keyword>
<keyword evidence="6" id="KW-0460">Magnesium</keyword>
<keyword evidence="4" id="KW-0378">Hydrolase</keyword>
<accession>A0A9X0DC03</accession>